<dbReference type="Gene3D" id="3.30.40.10">
    <property type="entry name" value="Zinc/RING finger domain, C3HC4 (zinc finger)"/>
    <property type="match status" value="1"/>
</dbReference>
<protein>
    <recommendedName>
        <fullName evidence="7">PHD-type domain-containing protein</fullName>
    </recommendedName>
</protein>
<sequence length="1058" mass="120373">IVESSKIYGKGSTRVLTSYETAVNESSAKLALEDPSLLIKRDVLYEKAKEVVRSDTSFSFKKGKSRSTLSGLIDEEKPAKRKYTTDSYRKEHITKLTEDIDGKQKQMKFKMLHQSKAQSSKDWETCDKIQKEMNTIRQEIHKCQQELQLLQRKESKSKWYKKSKKCDDGEESTTADGKKQRSLFQSLNQGNLKEKGEKVETGEGNLLPDTNCKRRGPGFSGKPPLETSKSYRGLYENDILRLKSFKNLSNYIQVDDVTDVSRLEGFTLDKYILTKENICYEEHKQPCTACIGLLSVAKQILDEGFIKLNEAFAMSTPGVKYKAKDAKRKLLQMPLAALKIKESKTNTIYLVSKDTNLQLTRSLLKRKDWGSQNTGMQMSASLVKELLSATESDAERERLTYGIVKSSGLSHTKLRQLYGFENLKRRQDKVENALREMREIREAVASIASIQEKAVLQSFGIEVESDEDLEHDESETDTDADGEEDSALNAVENTSLSELIPATLNESEDRLVSETDSAFNVSEIGLAPSQNTDIGDMAHQFSLSKEITESACYQNSHQLMDILKSCELNWFSFVEVIKEKMKDYSKEAIDQLLLDFSGQLYLFNLDEREELIIEQSRQAFLLARRLDENNSDADDEAVLSEAEEMEVDWGNIHDPLQKEAQSAIIQKIRNLRLGAKRKAAKKIAEERFLRRRRGKNVPLTTKSDYVNKYPSTLQTTSYNFLGTGTTAEICAGVVKAVPLHSKNPAQHFNDLNEIETYLDQNLSDAIDVYISRVNKCPCADTVVHLYKGTESSEIQGLRTMVKTFLKGKPSLKKKLKEEHPKEYQRIEDVWNLRARHLVPGLPDKYVFHLTCCYQDECIHPLCKDGRPAVEPTWYPGGPPLSFTPLPVPDPKRPYGNLACKECSGFCSGHYMVPEELFARHADKTIKAVQPPTEVLKELFNRRDTEVAAADVSMWFQHLQTVQDNRKRGASKAAKTRRERGLNKKTENHNTEASYFIVCQICKSEDPDNAQEQVLWIQCDTCDMWYHQVCVRASWPPLLCPAEDDIFWHCLSCVAVNTM</sequence>
<feature type="region of interest" description="Disordered" evidence="6">
    <location>
        <begin position="161"/>
        <end position="227"/>
    </location>
</feature>
<keyword evidence="9" id="KW-1185">Reference proteome</keyword>
<evidence type="ECO:0000256" key="2">
    <source>
        <dbReference type="ARBA" id="ARBA00022771"/>
    </source>
</evidence>
<keyword evidence="2 4" id="KW-0863">Zinc-finger</keyword>
<dbReference type="InterPro" id="IPR006989">
    <property type="entry name" value="NAB_co-repressor_dom"/>
</dbReference>
<accession>A0ABN8QCS4</accession>
<dbReference type="EMBL" id="CALNXK010000122">
    <property type="protein sequence ID" value="CAH3162056.1"/>
    <property type="molecule type" value="Genomic_DNA"/>
</dbReference>
<dbReference type="Proteomes" id="UP001159405">
    <property type="component" value="Unassembled WGS sequence"/>
</dbReference>
<evidence type="ECO:0000259" key="7">
    <source>
        <dbReference type="PROSITE" id="PS50016"/>
    </source>
</evidence>
<dbReference type="PROSITE" id="PS50016">
    <property type="entry name" value="ZF_PHD_2"/>
    <property type="match status" value="1"/>
</dbReference>
<evidence type="ECO:0000256" key="5">
    <source>
        <dbReference type="SAM" id="Coils"/>
    </source>
</evidence>
<dbReference type="SMART" id="SM00249">
    <property type="entry name" value="PHD"/>
    <property type="match status" value="1"/>
</dbReference>
<evidence type="ECO:0000256" key="1">
    <source>
        <dbReference type="ARBA" id="ARBA00022723"/>
    </source>
</evidence>
<keyword evidence="1" id="KW-0479">Metal-binding</keyword>
<evidence type="ECO:0000313" key="8">
    <source>
        <dbReference type="EMBL" id="CAH3162056.1"/>
    </source>
</evidence>
<feature type="compositionally biased region" description="Basic and acidic residues" evidence="6">
    <location>
        <begin position="192"/>
        <end position="201"/>
    </location>
</feature>
<dbReference type="InterPro" id="IPR011011">
    <property type="entry name" value="Znf_FYVE_PHD"/>
</dbReference>
<dbReference type="InterPro" id="IPR019786">
    <property type="entry name" value="Zinc_finger_PHD-type_CS"/>
</dbReference>
<feature type="compositionally biased region" description="Polar residues" evidence="6">
    <location>
        <begin position="182"/>
        <end position="191"/>
    </location>
</feature>
<dbReference type="Pfam" id="PF04905">
    <property type="entry name" value="NCD2"/>
    <property type="match status" value="1"/>
</dbReference>
<feature type="domain" description="PHD-type" evidence="7">
    <location>
        <begin position="995"/>
        <end position="1055"/>
    </location>
</feature>
<gene>
    <name evidence="8" type="ORF">PLOB_00005121</name>
</gene>
<organism evidence="8 9">
    <name type="scientific">Porites lobata</name>
    <dbReference type="NCBI Taxonomy" id="104759"/>
    <lineage>
        <taxon>Eukaryota</taxon>
        <taxon>Metazoa</taxon>
        <taxon>Cnidaria</taxon>
        <taxon>Anthozoa</taxon>
        <taxon>Hexacorallia</taxon>
        <taxon>Scleractinia</taxon>
        <taxon>Fungiina</taxon>
        <taxon>Poritidae</taxon>
        <taxon>Porites</taxon>
    </lineage>
</organism>
<keyword evidence="5" id="KW-0175">Coiled coil</keyword>
<feature type="coiled-coil region" evidence="5">
    <location>
        <begin position="126"/>
        <end position="153"/>
    </location>
</feature>
<dbReference type="InterPro" id="IPR038398">
    <property type="entry name" value="NCD2_sf"/>
</dbReference>
<proteinExistence type="predicted"/>
<dbReference type="InterPro" id="IPR019787">
    <property type="entry name" value="Znf_PHD-finger"/>
</dbReference>
<keyword evidence="3" id="KW-0862">Zinc</keyword>
<feature type="non-terminal residue" evidence="8">
    <location>
        <position position="1"/>
    </location>
</feature>
<dbReference type="Gene3D" id="1.20.120.2010">
    <property type="entry name" value="NAB conserved domain 2"/>
    <property type="match status" value="1"/>
</dbReference>
<dbReference type="PROSITE" id="PS01359">
    <property type="entry name" value="ZF_PHD_1"/>
    <property type="match status" value="1"/>
</dbReference>
<dbReference type="InterPro" id="IPR001965">
    <property type="entry name" value="Znf_PHD"/>
</dbReference>
<evidence type="ECO:0000313" key="9">
    <source>
        <dbReference type="Proteomes" id="UP001159405"/>
    </source>
</evidence>
<dbReference type="CDD" id="cd15517">
    <property type="entry name" value="PHD_TCF19_like"/>
    <property type="match status" value="1"/>
</dbReference>
<dbReference type="SUPFAM" id="SSF57903">
    <property type="entry name" value="FYVE/PHD zinc finger"/>
    <property type="match status" value="1"/>
</dbReference>
<feature type="region of interest" description="Disordered" evidence="6">
    <location>
        <begin position="464"/>
        <end position="484"/>
    </location>
</feature>
<evidence type="ECO:0000256" key="3">
    <source>
        <dbReference type="ARBA" id="ARBA00022833"/>
    </source>
</evidence>
<comment type="caution">
    <text evidence="8">The sequence shown here is derived from an EMBL/GenBank/DDBJ whole genome shotgun (WGS) entry which is preliminary data.</text>
</comment>
<evidence type="ECO:0000256" key="6">
    <source>
        <dbReference type="SAM" id="MobiDB-lite"/>
    </source>
</evidence>
<evidence type="ECO:0000256" key="4">
    <source>
        <dbReference type="PROSITE-ProRule" id="PRU00146"/>
    </source>
</evidence>
<reference evidence="8 9" key="1">
    <citation type="submission" date="2022-05" db="EMBL/GenBank/DDBJ databases">
        <authorList>
            <consortium name="Genoscope - CEA"/>
            <person name="William W."/>
        </authorList>
    </citation>
    <scope>NUCLEOTIDE SEQUENCE [LARGE SCALE GENOMIC DNA]</scope>
</reference>
<name>A0ABN8QCS4_9CNID</name>
<dbReference type="InterPro" id="IPR013083">
    <property type="entry name" value="Znf_RING/FYVE/PHD"/>
</dbReference>